<dbReference type="AlphaFoldDB" id="A0A5B8ULC1"/>
<dbReference type="Proteomes" id="UP000321204">
    <property type="component" value="Chromosome"/>
</dbReference>
<feature type="transmembrane region" description="Helical" evidence="1">
    <location>
        <begin position="267"/>
        <end position="292"/>
    </location>
</feature>
<keyword evidence="3" id="KW-1185">Reference proteome</keyword>
<feature type="transmembrane region" description="Helical" evidence="1">
    <location>
        <begin position="322"/>
        <end position="338"/>
    </location>
</feature>
<dbReference type="RefSeq" id="WP_146789585.1">
    <property type="nucleotide sequence ID" value="NZ_BAABIO010000003.1"/>
</dbReference>
<keyword evidence="1" id="KW-0812">Transmembrane</keyword>
<protein>
    <recommendedName>
        <fullName evidence="4">Glycosyltransferase RgtA/B/C/D-like domain-containing protein</fullName>
    </recommendedName>
</protein>
<evidence type="ECO:0000313" key="3">
    <source>
        <dbReference type="Proteomes" id="UP000321204"/>
    </source>
</evidence>
<dbReference type="EMBL" id="CP042433">
    <property type="protein sequence ID" value="QEC57358.1"/>
    <property type="molecule type" value="Genomic_DNA"/>
</dbReference>
<dbReference type="OrthoDB" id="919645at2"/>
<sequence length="403" mass="45927">MAEQTITSFLQSFYDSLHRFADAFSRRRFWKLYLALLCSVYCILTNIPQYTALAHGQSRGIAIWHRIDHQIDHPFAADTSNDPESHEARLTFRLTGPLLGKLLPTSDFLQRMKGLFVIQNLCGILFFYLLVCFAERHFQNRLASFLLPWCFAVLYAGKTFFCDTIFFFDGLAYLSLLAAVCTRKPLLVFAAVLLAFFTDERALIGSGFVLLCHVLQNRGQKNRMAVVAVISAVVAYAALRFFLQWRFGLYTPSSDVHILNTAYHTYFGYLLLGAFTAFKAFWLVLILGLFLIRGFWPRTIYAGTLALVTLGGISVFDFSRSISYGFVGLLAVLLYLYRQRAQATALNKLLLVLFAVSFLYPVYDVHRHELFITRSPLSKYLETKYTPMPGDRNASSILEQSTH</sequence>
<feature type="transmembrane region" description="Helical" evidence="1">
    <location>
        <begin position="345"/>
        <end position="363"/>
    </location>
</feature>
<gene>
    <name evidence="2" type="ORF">FSB75_16100</name>
</gene>
<organism evidence="2 3">
    <name type="scientific">Flavisolibacter ginsenosidimutans</name>
    <dbReference type="NCBI Taxonomy" id="661481"/>
    <lineage>
        <taxon>Bacteria</taxon>
        <taxon>Pseudomonadati</taxon>
        <taxon>Bacteroidota</taxon>
        <taxon>Chitinophagia</taxon>
        <taxon>Chitinophagales</taxon>
        <taxon>Chitinophagaceae</taxon>
        <taxon>Flavisolibacter</taxon>
    </lineage>
</organism>
<evidence type="ECO:0000313" key="2">
    <source>
        <dbReference type="EMBL" id="QEC57358.1"/>
    </source>
</evidence>
<feature type="transmembrane region" description="Helical" evidence="1">
    <location>
        <begin position="299"/>
        <end position="316"/>
    </location>
</feature>
<feature type="transmembrane region" description="Helical" evidence="1">
    <location>
        <begin position="29"/>
        <end position="47"/>
    </location>
</feature>
<feature type="transmembrane region" description="Helical" evidence="1">
    <location>
        <begin position="114"/>
        <end position="134"/>
    </location>
</feature>
<feature type="transmembrane region" description="Helical" evidence="1">
    <location>
        <begin position="146"/>
        <end position="168"/>
    </location>
</feature>
<keyword evidence="1" id="KW-0472">Membrane</keyword>
<name>A0A5B8ULC1_9BACT</name>
<evidence type="ECO:0000256" key="1">
    <source>
        <dbReference type="SAM" id="Phobius"/>
    </source>
</evidence>
<feature type="transmembrane region" description="Helical" evidence="1">
    <location>
        <begin position="224"/>
        <end position="247"/>
    </location>
</feature>
<reference evidence="2 3" key="1">
    <citation type="journal article" date="2015" name="Int. J. Syst. Evol. Microbiol.">
        <title>Flavisolibacter ginsenosidimutans sp. nov., with ginsenoside-converting activity isolated from soil used for cultivating ginseng.</title>
        <authorList>
            <person name="Zhao Y."/>
            <person name="Liu Q."/>
            <person name="Kang M.S."/>
            <person name="Jin F."/>
            <person name="Yu H."/>
            <person name="Im W.T."/>
        </authorList>
    </citation>
    <scope>NUCLEOTIDE SEQUENCE [LARGE SCALE GENOMIC DNA]</scope>
    <source>
        <strain evidence="2 3">Gsoil 636</strain>
    </source>
</reference>
<feature type="transmembrane region" description="Helical" evidence="1">
    <location>
        <begin position="188"/>
        <end position="212"/>
    </location>
</feature>
<keyword evidence="1" id="KW-1133">Transmembrane helix</keyword>
<accession>A0A5B8ULC1</accession>
<dbReference type="KEGG" id="fgg:FSB75_16100"/>
<evidence type="ECO:0008006" key="4">
    <source>
        <dbReference type="Google" id="ProtNLM"/>
    </source>
</evidence>
<proteinExistence type="predicted"/>